<dbReference type="Gene3D" id="3.10.490.10">
    <property type="entry name" value="Gamma-glutamyl cyclotransferase-like"/>
    <property type="match status" value="1"/>
</dbReference>
<dbReference type="STRING" id="1227497.C491_00597"/>
<protein>
    <submittedName>
        <fullName evidence="2">AIG2 family protein</fullName>
    </submittedName>
</protein>
<accession>L9XIR0</accession>
<feature type="domain" description="Gamma-glutamylcyclotransferase AIG2-like" evidence="1">
    <location>
        <begin position="10"/>
        <end position="109"/>
    </location>
</feature>
<dbReference type="Pfam" id="PF06094">
    <property type="entry name" value="GGACT"/>
    <property type="match status" value="1"/>
</dbReference>
<dbReference type="CDD" id="cd06661">
    <property type="entry name" value="GGCT_like"/>
    <property type="match status" value="1"/>
</dbReference>
<name>L9XIR0_9EURY</name>
<evidence type="ECO:0000313" key="2">
    <source>
        <dbReference type="EMBL" id="ELY61311.1"/>
    </source>
</evidence>
<dbReference type="AlphaFoldDB" id="L9XIR0"/>
<dbReference type="SUPFAM" id="SSF110857">
    <property type="entry name" value="Gamma-glutamyl cyclotransferase-like"/>
    <property type="match status" value="1"/>
</dbReference>
<comment type="caution">
    <text evidence="2">The sequence shown here is derived from an EMBL/GenBank/DDBJ whole genome shotgun (WGS) entry which is preliminary data.</text>
</comment>
<dbReference type="OrthoDB" id="198684at2157"/>
<evidence type="ECO:0000313" key="3">
    <source>
        <dbReference type="Proteomes" id="UP000011688"/>
    </source>
</evidence>
<dbReference type="EMBL" id="AOIB01000005">
    <property type="protein sequence ID" value="ELY61311.1"/>
    <property type="molecule type" value="Genomic_DNA"/>
</dbReference>
<keyword evidence="3" id="KW-1185">Reference proteome</keyword>
<gene>
    <name evidence="2" type="ORF">C491_00597</name>
</gene>
<reference evidence="2 3" key="1">
    <citation type="journal article" date="2014" name="PLoS Genet.">
        <title>Phylogenetically driven sequencing of extremely halophilic archaea reveals strategies for static and dynamic osmo-response.</title>
        <authorList>
            <person name="Becker E.A."/>
            <person name="Seitzer P.M."/>
            <person name="Tritt A."/>
            <person name="Larsen D."/>
            <person name="Krusor M."/>
            <person name="Yao A.I."/>
            <person name="Wu D."/>
            <person name="Madern D."/>
            <person name="Eisen J.A."/>
            <person name="Darling A.E."/>
            <person name="Facciotti M.T."/>
        </authorList>
    </citation>
    <scope>NUCLEOTIDE SEQUENCE [LARGE SCALE GENOMIC DNA]</scope>
    <source>
        <strain evidence="2 3">DSM 10524</strain>
    </source>
</reference>
<evidence type="ECO:0000259" key="1">
    <source>
        <dbReference type="Pfam" id="PF06094"/>
    </source>
</evidence>
<organism evidence="2 3">
    <name type="scientific">Natronococcus amylolyticus DSM 10524</name>
    <dbReference type="NCBI Taxonomy" id="1227497"/>
    <lineage>
        <taxon>Archaea</taxon>
        <taxon>Methanobacteriati</taxon>
        <taxon>Methanobacteriota</taxon>
        <taxon>Stenosarchaea group</taxon>
        <taxon>Halobacteria</taxon>
        <taxon>Halobacteriales</taxon>
        <taxon>Natrialbaceae</taxon>
        <taxon>Natronococcus</taxon>
    </lineage>
</organism>
<dbReference type="InterPro" id="IPR036568">
    <property type="entry name" value="GGCT-like_sf"/>
</dbReference>
<dbReference type="RefSeq" id="WP_005552966.1">
    <property type="nucleotide sequence ID" value="NZ_AOIB01000005.1"/>
</dbReference>
<dbReference type="eggNOG" id="arCOG05099">
    <property type="taxonomic scope" value="Archaea"/>
</dbReference>
<dbReference type="Proteomes" id="UP000011688">
    <property type="component" value="Unassembled WGS sequence"/>
</dbReference>
<dbReference type="InterPro" id="IPR013024">
    <property type="entry name" value="GGCT-like"/>
</dbReference>
<proteinExistence type="predicted"/>
<sequence length="145" mass="16212">MATTRTAETVFVYGTLTDPDRVEAVLRSVPNAEYELGSTAVLEGLHRVEGEYPTLAPGDRIEGRLLSVDERGLEALDRYEGVDRGLYERIPVSREDPDAEGVWVYVGDPDRLGVAERVDWPDGSSLEDRIRTYVSNRDVVIRTSE</sequence>
<dbReference type="InterPro" id="IPR009288">
    <property type="entry name" value="AIG2-like_dom"/>
</dbReference>